<accession>A0A1X7U4J4</accession>
<proteinExistence type="predicted"/>
<dbReference type="InParanoid" id="A0A1X7U4J4"/>
<dbReference type="AlphaFoldDB" id="A0A1X7U4J4"/>
<name>A0A1X7U4J4_AMPQE</name>
<organism evidence="1">
    <name type="scientific">Amphimedon queenslandica</name>
    <name type="common">Sponge</name>
    <dbReference type="NCBI Taxonomy" id="400682"/>
    <lineage>
        <taxon>Eukaryota</taxon>
        <taxon>Metazoa</taxon>
        <taxon>Porifera</taxon>
        <taxon>Demospongiae</taxon>
        <taxon>Heteroscleromorpha</taxon>
        <taxon>Haplosclerida</taxon>
        <taxon>Niphatidae</taxon>
        <taxon>Amphimedon</taxon>
    </lineage>
</organism>
<dbReference type="OrthoDB" id="6513871at2759"/>
<sequence>MSQLQTLDDGQQALTEGSVLSDVLEIVHNHHQYLSLDPVYVNKKYKKYTLPPSYQYQIKKKALDVFIALKILRKGGEPLKRLSSQTDHKFYRALYDLRRRWILRRTANGVSGDLSYRSGNLIVMKYDTHTV</sequence>
<dbReference type="EnsemblMetazoa" id="Aqu2.1.22381_001">
    <property type="protein sequence ID" value="Aqu2.1.22381_001"/>
    <property type="gene ID" value="Aqu2.1.22381"/>
</dbReference>
<reference evidence="1" key="1">
    <citation type="submission" date="2017-05" db="UniProtKB">
        <authorList>
            <consortium name="EnsemblMetazoa"/>
        </authorList>
    </citation>
    <scope>IDENTIFICATION</scope>
</reference>
<protein>
    <submittedName>
        <fullName evidence="1">Uncharacterized protein</fullName>
    </submittedName>
</protein>
<evidence type="ECO:0000313" key="1">
    <source>
        <dbReference type="EnsemblMetazoa" id="Aqu2.1.22381_001"/>
    </source>
</evidence>